<comment type="caution">
    <text evidence="1">The sequence shown here is derived from an EMBL/GenBank/DDBJ whole genome shotgun (WGS) entry which is preliminary data.</text>
</comment>
<accession>A0A0F9N7L4</accession>
<proteinExistence type="predicted"/>
<gene>
    <name evidence="1" type="ORF">LCGC14_1001680</name>
</gene>
<organism evidence="1">
    <name type="scientific">marine sediment metagenome</name>
    <dbReference type="NCBI Taxonomy" id="412755"/>
    <lineage>
        <taxon>unclassified sequences</taxon>
        <taxon>metagenomes</taxon>
        <taxon>ecological metagenomes</taxon>
    </lineage>
</organism>
<evidence type="ECO:0000313" key="1">
    <source>
        <dbReference type="EMBL" id="KKN13899.1"/>
    </source>
</evidence>
<reference evidence="1" key="1">
    <citation type="journal article" date="2015" name="Nature">
        <title>Complex archaea that bridge the gap between prokaryotes and eukaryotes.</title>
        <authorList>
            <person name="Spang A."/>
            <person name="Saw J.H."/>
            <person name="Jorgensen S.L."/>
            <person name="Zaremba-Niedzwiedzka K."/>
            <person name="Martijn J."/>
            <person name="Lind A.E."/>
            <person name="van Eijk R."/>
            <person name="Schleper C."/>
            <person name="Guy L."/>
            <person name="Ettema T.J."/>
        </authorList>
    </citation>
    <scope>NUCLEOTIDE SEQUENCE</scope>
</reference>
<name>A0A0F9N7L4_9ZZZZ</name>
<sequence length="69" mass="8252">MKKPKKRVFNLQPELRRICQEYIINTPNLPKHIKDTAIQICSHHTILIGLELGALELIWRREMMYHTTK</sequence>
<protein>
    <submittedName>
        <fullName evidence="1">Uncharacterized protein</fullName>
    </submittedName>
</protein>
<dbReference type="AlphaFoldDB" id="A0A0F9N7L4"/>
<dbReference type="EMBL" id="LAZR01003872">
    <property type="protein sequence ID" value="KKN13899.1"/>
    <property type="molecule type" value="Genomic_DNA"/>
</dbReference>